<reference evidence="1" key="1">
    <citation type="submission" date="2021-01" db="EMBL/GenBank/DDBJ databases">
        <title>Description of Breznakiella homolactica.</title>
        <authorList>
            <person name="Song Y."/>
            <person name="Brune A."/>
        </authorList>
    </citation>
    <scope>NUCLEOTIDE SEQUENCE</scope>
    <source>
        <strain evidence="1">RmG30</strain>
    </source>
</reference>
<keyword evidence="2" id="KW-1185">Reference proteome</keyword>
<evidence type="ECO:0000313" key="1">
    <source>
        <dbReference type="EMBL" id="QQO11124.1"/>
    </source>
</evidence>
<evidence type="ECO:0000313" key="2">
    <source>
        <dbReference type="Proteomes" id="UP000595917"/>
    </source>
</evidence>
<dbReference type="AlphaFoldDB" id="A0A7T7XRJ4"/>
<evidence type="ECO:0008006" key="3">
    <source>
        <dbReference type="Google" id="ProtNLM"/>
    </source>
</evidence>
<accession>A0A7T7XRJ4</accession>
<proteinExistence type="predicted"/>
<gene>
    <name evidence="1" type="ORF">JFL75_09465</name>
</gene>
<dbReference type="InterPro" id="IPR011990">
    <property type="entry name" value="TPR-like_helical_dom_sf"/>
</dbReference>
<organism evidence="1 2">
    <name type="scientific">Breznakiella homolactica</name>
    <dbReference type="NCBI Taxonomy" id="2798577"/>
    <lineage>
        <taxon>Bacteria</taxon>
        <taxon>Pseudomonadati</taxon>
        <taxon>Spirochaetota</taxon>
        <taxon>Spirochaetia</taxon>
        <taxon>Spirochaetales</taxon>
        <taxon>Breznakiellaceae</taxon>
        <taxon>Breznakiella</taxon>
    </lineage>
</organism>
<protein>
    <recommendedName>
        <fullName evidence="3">Tetratricopeptide repeat protein</fullName>
    </recommendedName>
</protein>
<sequence>MVQLFFGLRYPHQLRRTRQRLTAAMEAGIVSTIEASGGTVDREQKYIAAQFDNGAVAFWLDLLTVMEDIHGIIQGAARNLYGHSCIIGRNIPEDSVYQVLRDLSSGDGQTGIWCDEDLLPFLKFYAEFGSPRRHSLLNRSFVPVTAFRTVTETGGGIALRKNIMEALEQRGYDRYMILIGPEFSGIRDGVYHFCREKLGDLPPYTVRFGAGGRGLSCFTDAFTGELRDFLAGSAPEESLREMDEIREILSRERLRDEFSGYLSALGQRFMDLLWENYTAALARSNLEPVLILENIHNADQCALDMALDRCRTITGSNTGAIYCTSRREAGLELWKDIGFRIRVISFPENFNPDSLGRSSGNPLWSGASDLREIAYMCFLMRPYFPPADMVRIFEEDGKNPRTIGKAFSMLYQLGIINCFDDPQPRIRDFDTATEELSDERKNLIASMVRNRMLVWVSQGRLQPCYNLIRALARLGDRGSDDLILDAVCRDVIDGTYGSIEEDLDNETFGAVVGDERVQSLRYIVRTLAVLIHGTEAEIKEVFLYPPPEEAPSPRYRAYMLSNLATYQVGINDLETAAESVKEVMLLSQESGRMRGLARSYRLFSLVNLSQGRLSDAIDYLDFAMDNAGRSEDFEELAISVYYAAGTHYLFGNIAKAERLAMDAEKTALSCGLSSWADRARFFRGRMLFESGRYSDAAELFSAITSNPVGLLNEEARGTLAAWIFRTKIYLGKSDTAPVSPAGWDGSLFAIESAYMAGKYESAVELADRMLIDLPDQDFPYIEQPDWRSGYAQCELLLFPKKDFWRRMINTYRALSLGKISLTSGGDTEQAIHLMQHITRDERFPETDPNDAFYYFALYRILQETGSHEVDMNTAVSMAFKKLQKRASRIDNIEIKRSFLSKHYWNEALMFAAKEHKLI</sequence>
<dbReference type="KEGG" id="bhc:JFL75_09465"/>
<dbReference type="Gene3D" id="1.25.40.10">
    <property type="entry name" value="Tetratricopeptide repeat domain"/>
    <property type="match status" value="1"/>
</dbReference>
<dbReference type="RefSeq" id="WP_215628433.1">
    <property type="nucleotide sequence ID" value="NZ_CP067089.2"/>
</dbReference>
<dbReference type="EMBL" id="CP067089">
    <property type="protein sequence ID" value="QQO11124.1"/>
    <property type="molecule type" value="Genomic_DNA"/>
</dbReference>
<name>A0A7T7XRJ4_9SPIR</name>
<dbReference type="SUPFAM" id="SSF48452">
    <property type="entry name" value="TPR-like"/>
    <property type="match status" value="1"/>
</dbReference>
<dbReference type="Proteomes" id="UP000595917">
    <property type="component" value="Chromosome"/>
</dbReference>